<dbReference type="InterPro" id="IPR050323">
    <property type="entry name" value="Ribosomal_protein_uL10"/>
</dbReference>
<evidence type="ECO:0000313" key="5">
    <source>
        <dbReference type="EMBL" id="KAL1544750.1"/>
    </source>
</evidence>
<sequence>MVTSLSLAISYPTLAAAPHMFINAYKNALAIAVETDYSFPQADKVKEFLADPSKFVVEAAPAAVAGGAAHAATKEDEKHDEPAEESDDDMGFGLFD</sequence>
<evidence type="ECO:0000256" key="1">
    <source>
        <dbReference type="ARBA" id="ARBA00008889"/>
    </source>
</evidence>
<evidence type="ECO:0000256" key="3">
    <source>
        <dbReference type="ARBA" id="ARBA00023274"/>
    </source>
</evidence>
<reference evidence="5 6" key="1">
    <citation type="submission" date="2024-06" db="EMBL/GenBank/DDBJ databases">
        <title>A chromosome level genome sequence of Diviner's sage (Salvia divinorum).</title>
        <authorList>
            <person name="Ford S.A."/>
            <person name="Ro D.-K."/>
            <person name="Ness R.W."/>
            <person name="Phillips M.A."/>
        </authorList>
    </citation>
    <scope>NUCLEOTIDE SEQUENCE [LARGE SCALE GENOMIC DNA]</scope>
    <source>
        <strain evidence="5">SAF-2024a</strain>
        <tissue evidence="5">Leaf</tissue>
    </source>
</reference>
<keyword evidence="3" id="KW-0687">Ribonucleoprotein</keyword>
<dbReference type="GO" id="GO:1990904">
    <property type="term" value="C:ribonucleoprotein complex"/>
    <property type="evidence" value="ECO:0007669"/>
    <property type="project" value="UniProtKB-KW"/>
</dbReference>
<gene>
    <name evidence="5" type="primary">RPP0A</name>
    <name evidence="5" type="ORF">AAHA92_21559</name>
</gene>
<accession>A0ABD1GKU2</accession>
<dbReference type="PANTHER" id="PTHR45699:SF3">
    <property type="entry name" value="LARGE RIBOSOMAL SUBUNIT PROTEIN UL10"/>
    <property type="match status" value="1"/>
</dbReference>
<evidence type="ECO:0000256" key="2">
    <source>
        <dbReference type="ARBA" id="ARBA00022980"/>
    </source>
</evidence>
<comment type="caution">
    <text evidence="5">The sequence shown here is derived from an EMBL/GenBank/DDBJ whole genome shotgun (WGS) entry which is preliminary data.</text>
</comment>
<dbReference type="Proteomes" id="UP001567538">
    <property type="component" value="Unassembled WGS sequence"/>
</dbReference>
<dbReference type="AlphaFoldDB" id="A0ABD1GKU2"/>
<dbReference type="EMBL" id="JBEAFC010000008">
    <property type="protein sequence ID" value="KAL1544750.1"/>
    <property type="molecule type" value="Genomic_DNA"/>
</dbReference>
<organism evidence="5 6">
    <name type="scientific">Salvia divinorum</name>
    <name type="common">Maria pastora</name>
    <name type="synonym">Diviner's sage</name>
    <dbReference type="NCBI Taxonomy" id="28513"/>
    <lineage>
        <taxon>Eukaryota</taxon>
        <taxon>Viridiplantae</taxon>
        <taxon>Streptophyta</taxon>
        <taxon>Embryophyta</taxon>
        <taxon>Tracheophyta</taxon>
        <taxon>Spermatophyta</taxon>
        <taxon>Magnoliopsida</taxon>
        <taxon>eudicotyledons</taxon>
        <taxon>Gunneridae</taxon>
        <taxon>Pentapetalae</taxon>
        <taxon>asterids</taxon>
        <taxon>lamiids</taxon>
        <taxon>Lamiales</taxon>
        <taxon>Lamiaceae</taxon>
        <taxon>Nepetoideae</taxon>
        <taxon>Mentheae</taxon>
        <taxon>Salviinae</taxon>
        <taxon>Salvia</taxon>
        <taxon>Salvia subgen. Calosphace</taxon>
    </lineage>
</organism>
<evidence type="ECO:0000256" key="4">
    <source>
        <dbReference type="SAM" id="MobiDB-lite"/>
    </source>
</evidence>
<comment type="similarity">
    <text evidence="1">Belongs to the universal ribosomal protein uL10 family.</text>
</comment>
<dbReference type="PANTHER" id="PTHR45699">
    <property type="entry name" value="60S ACIDIC RIBOSOMAL PROTEIN P0"/>
    <property type="match status" value="1"/>
</dbReference>
<protein>
    <submittedName>
        <fullName evidence="5">Large ribosomal subunit protein uL10z</fullName>
    </submittedName>
</protein>
<evidence type="ECO:0000313" key="6">
    <source>
        <dbReference type="Proteomes" id="UP001567538"/>
    </source>
</evidence>
<proteinExistence type="inferred from homology"/>
<dbReference type="Pfam" id="PF00428">
    <property type="entry name" value="Ribosomal_60s"/>
    <property type="match status" value="1"/>
</dbReference>
<name>A0ABD1GKU2_SALDI</name>
<feature type="compositionally biased region" description="Basic and acidic residues" evidence="4">
    <location>
        <begin position="72"/>
        <end position="81"/>
    </location>
</feature>
<keyword evidence="6" id="KW-1185">Reference proteome</keyword>
<keyword evidence="2" id="KW-0689">Ribosomal protein</keyword>
<dbReference type="GO" id="GO:0005840">
    <property type="term" value="C:ribosome"/>
    <property type="evidence" value="ECO:0007669"/>
    <property type="project" value="UniProtKB-KW"/>
</dbReference>
<feature type="region of interest" description="Disordered" evidence="4">
    <location>
        <begin position="67"/>
        <end position="96"/>
    </location>
</feature>